<dbReference type="Gene3D" id="3.40.50.1820">
    <property type="entry name" value="alpha/beta hydrolase"/>
    <property type="match status" value="1"/>
</dbReference>
<dbReference type="HOGENOM" id="CLU_917327_0_0_0"/>
<organism evidence="1 2">
    <name type="scientific">Roseiflexus castenholzii (strain DSM 13941 / HLO8)</name>
    <dbReference type="NCBI Taxonomy" id="383372"/>
    <lineage>
        <taxon>Bacteria</taxon>
        <taxon>Bacillati</taxon>
        <taxon>Chloroflexota</taxon>
        <taxon>Chloroflexia</taxon>
        <taxon>Chloroflexales</taxon>
        <taxon>Roseiflexineae</taxon>
        <taxon>Roseiflexaceae</taxon>
        <taxon>Roseiflexus</taxon>
    </lineage>
</organism>
<dbReference type="STRING" id="383372.Rcas_0524"/>
<gene>
    <name evidence="1" type="ordered locus">Rcas_0524</name>
</gene>
<evidence type="ECO:0000313" key="2">
    <source>
        <dbReference type="Proteomes" id="UP000000263"/>
    </source>
</evidence>
<dbReference type="SUPFAM" id="SSF53474">
    <property type="entry name" value="alpha/beta-Hydrolases"/>
    <property type="match status" value="1"/>
</dbReference>
<reference evidence="1 2" key="1">
    <citation type="submission" date="2007-08" db="EMBL/GenBank/DDBJ databases">
        <title>Complete sequence of Roseiflexus castenholzii DSM 13941.</title>
        <authorList>
            <consortium name="US DOE Joint Genome Institute"/>
            <person name="Copeland A."/>
            <person name="Lucas S."/>
            <person name="Lapidus A."/>
            <person name="Barry K."/>
            <person name="Glavina del Rio T."/>
            <person name="Dalin E."/>
            <person name="Tice H."/>
            <person name="Pitluck S."/>
            <person name="Thompson L.S."/>
            <person name="Brettin T."/>
            <person name="Bruce D."/>
            <person name="Detter J.C."/>
            <person name="Han C."/>
            <person name="Tapia R."/>
            <person name="Schmutz J."/>
            <person name="Larimer F."/>
            <person name="Land M."/>
            <person name="Hauser L."/>
            <person name="Kyrpides N."/>
            <person name="Mikhailova N."/>
            <person name="Bryant D.A."/>
            <person name="Hanada S."/>
            <person name="Tsukatani Y."/>
            <person name="Richardson P."/>
        </authorList>
    </citation>
    <scope>NUCLEOTIDE SEQUENCE [LARGE SCALE GENOMIC DNA]</scope>
    <source>
        <strain evidence="2">DSM 13941 / HLO8</strain>
    </source>
</reference>
<dbReference type="eggNOG" id="COG0627">
    <property type="taxonomic scope" value="Bacteria"/>
</dbReference>
<dbReference type="OrthoDB" id="4527292at2"/>
<dbReference type="InterPro" id="IPR029058">
    <property type="entry name" value="AB_hydrolase_fold"/>
</dbReference>
<dbReference type="ESTHER" id="roscs-a7ngr1">
    <property type="family name" value="A85-Feruloyl-Esterase"/>
</dbReference>
<dbReference type="AlphaFoldDB" id="A7NGR1"/>
<sequence>MPHVAPPALPVVYDARARCVTFFSPALGLSRSFYIYIPPDVDDDHPAPALYLLRGHEREWINPFEDSSRGGRNVIDVYEAQRAAGRIAPLVLVFPGTSSDDNRIPGMLLNMCAPHLAYGASGIGSGRFADYFFHDLIPYVESHFPVIAGGRARGIVGFSLGGAMALSVAARRPDLFACAGAYDGTFLYACNRGRSIRKQDRVVANPIFDAAYGVPRDRAFVAQHNAANLILRGNREALARITWIVAYGPESQEPWQSNYYRGEHLLACLRARGLANALDNPALPDGDHSWRTADRFMNLTLPLYDRALRQESLRAPDCVRHP</sequence>
<dbReference type="Pfam" id="PF00756">
    <property type="entry name" value="Esterase"/>
    <property type="match status" value="1"/>
</dbReference>
<dbReference type="KEGG" id="rca:Rcas_0524"/>
<dbReference type="InterPro" id="IPR050583">
    <property type="entry name" value="Mycobacterial_A85_antigen"/>
</dbReference>
<name>A7NGR1_ROSCS</name>
<dbReference type="PANTHER" id="PTHR48098">
    <property type="entry name" value="ENTEROCHELIN ESTERASE-RELATED"/>
    <property type="match status" value="1"/>
</dbReference>
<dbReference type="PANTHER" id="PTHR48098:SF1">
    <property type="entry name" value="DIACYLGLYCEROL ACYLTRANSFERASE_MYCOLYLTRANSFERASE AG85A"/>
    <property type="match status" value="1"/>
</dbReference>
<accession>A7NGR1</accession>
<proteinExistence type="predicted"/>
<dbReference type="GO" id="GO:0016747">
    <property type="term" value="F:acyltransferase activity, transferring groups other than amino-acyl groups"/>
    <property type="evidence" value="ECO:0007669"/>
    <property type="project" value="TreeGrafter"/>
</dbReference>
<dbReference type="EMBL" id="CP000804">
    <property type="protein sequence ID" value="ABU56654.1"/>
    <property type="molecule type" value="Genomic_DNA"/>
</dbReference>
<protein>
    <submittedName>
        <fullName evidence="1">Putative esterase</fullName>
    </submittedName>
</protein>
<dbReference type="Proteomes" id="UP000000263">
    <property type="component" value="Chromosome"/>
</dbReference>
<evidence type="ECO:0000313" key="1">
    <source>
        <dbReference type="EMBL" id="ABU56654.1"/>
    </source>
</evidence>
<dbReference type="RefSeq" id="WP_012119085.1">
    <property type="nucleotide sequence ID" value="NC_009767.1"/>
</dbReference>
<dbReference type="InterPro" id="IPR000801">
    <property type="entry name" value="Esterase-like"/>
</dbReference>
<keyword evidence="2" id="KW-1185">Reference proteome</keyword>